<dbReference type="Gene3D" id="3.90.1210.10">
    <property type="entry name" value="Antifreeze-like/N-acetylneuraminic acid synthase C-terminal domain"/>
    <property type="match status" value="1"/>
</dbReference>
<reference evidence="6 7" key="1">
    <citation type="submission" date="2020-08" db="EMBL/GenBank/DDBJ databases">
        <title>Novel species isolated from subtropical streams in China.</title>
        <authorList>
            <person name="Lu H."/>
        </authorList>
    </citation>
    <scope>NUCLEOTIDE SEQUENCE [LARGE SCALE GENOMIC DNA]</scope>
    <source>
        <strain evidence="6 7">LX15W</strain>
    </source>
</reference>
<keyword evidence="6" id="KW-0969">Cilium</keyword>
<keyword evidence="6" id="KW-0282">Flagellum</keyword>
<feature type="signal peptide" evidence="4">
    <location>
        <begin position="1"/>
        <end position="24"/>
    </location>
</feature>
<protein>
    <recommendedName>
        <fullName evidence="4">Flagella basal body P-ring formation protein FlgA</fullName>
    </recommendedName>
</protein>
<dbReference type="InterPro" id="IPR017585">
    <property type="entry name" value="SAF_FlgA"/>
</dbReference>
<keyword evidence="3 4" id="KW-0574">Periplasm</keyword>
<gene>
    <name evidence="6" type="primary">flgA</name>
    <name evidence="6" type="ORF">H8K55_15520</name>
</gene>
<evidence type="ECO:0000256" key="4">
    <source>
        <dbReference type="RuleBase" id="RU362063"/>
    </source>
</evidence>
<keyword evidence="2 4" id="KW-0732">Signal</keyword>
<sequence>MNIKFLQHLFCFALGIQAFPSAIAQVLAPTPPLIELGQLPGEVEKFLKSQSSNLGAETEINVKPVDPRLKLQACAQLNAFLPPGSKAWGKVTVGLRCTDPKPWTIYVAAHVRVFGDYYVARNAISAGQVLNEQDIVKMHGELSNQASGIIIKSENAIGKTMLTAVPAGTGIRQDMFKLIPIIQQGQSIKIVSQGNGFRVSNDAVALNNASEGQLTRAKTNSGRLVSGIARVGGIIEVQ</sequence>
<keyword evidence="7" id="KW-1185">Reference proteome</keyword>
<evidence type="ECO:0000256" key="3">
    <source>
        <dbReference type="ARBA" id="ARBA00022764"/>
    </source>
</evidence>
<dbReference type="InterPro" id="IPR039246">
    <property type="entry name" value="Flagellar_FlgA"/>
</dbReference>
<organism evidence="6 7">
    <name type="scientific">Undibacterium flavidum</name>
    <dbReference type="NCBI Taxonomy" id="2762297"/>
    <lineage>
        <taxon>Bacteria</taxon>
        <taxon>Pseudomonadati</taxon>
        <taxon>Pseudomonadota</taxon>
        <taxon>Betaproteobacteria</taxon>
        <taxon>Burkholderiales</taxon>
        <taxon>Oxalobacteraceae</taxon>
        <taxon>Undibacterium</taxon>
    </lineage>
</organism>
<comment type="similarity">
    <text evidence="4">Belongs to the FlgA family.</text>
</comment>
<dbReference type="PANTHER" id="PTHR36307">
    <property type="entry name" value="FLAGELLA BASAL BODY P-RING FORMATION PROTEIN FLGA"/>
    <property type="match status" value="1"/>
</dbReference>
<evidence type="ECO:0000313" key="7">
    <source>
        <dbReference type="Proteomes" id="UP000624279"/>
    </source>
</evidence>
<dbReference type="InterPro" id="IPR041231">
    <property type="entry name" value="FlgA_N"/>
</dbReference>
<dbReference type="CDD" id="cd11614">
    <property type="entry name" value="SAF_CpaB_FlgA_like"/>
    <property type="match status" value="1"/>
</dbReference>
<evidence type="ECO:0000259" key="5">
    <source>
        <dbReference type="SMART" id="SM00858"/>
    </source>
</evidence>
<feature type="domain" description="SAF" evidence="5">
    <location>
        <begin position="115"/>
        <end position="177"/>
    </location>
</feature>
<feature type="chain" id="PRO_5044989280" description="Flagella basal body P-ring formation protein FlgA" evidence="4">
    <location>
        <begin position="25"/>
        <end position="238"/>
    </location>
</feature>
<comment type="caution">
    <text evidence="6">The sequence shown here is derived from an EMBL/GenBank/DDBJ whole genome shotgun (WGS) entry which is preliminary data.</text>
</comment>
<name>A0ABR6YER7_9BURK</name>
<dbReference type="SMART" id="SM00858">
    <property type="entry name" value="SAF"/>
    <property type="match status" value="1"/>
</dbReference>
<dbReference type="NCBIfam" id="TIGR03170">
    <property type="entry name" value="flgA_cterm"/>
    <property type="match status" value="1"/>
</dbReference>
<proteinExistence type="inferred from homology"/>
<evidence type="ECO:0000256" key="1">
    <source>
        <dbReference type="ARBA" id="ARBA00004418"/>
    </source>
</evidence>
<dbReference type="Pfam" id="PF17656">
    <property type="entry name" value="ChapFlgA_N"/>
    <property type="match status" value="1"/>
</dbReference>
<accession>A0ABR6YER7</accession>
<dbReference type="Pfam" id="PF13144">
    <property type="entry name" value="ChapFlgA"/>
    <property type="match status" value="1"/>
</dbReference>
<keyword evidence="4" id="KW-1005">Bacterial flagellum biogenesis</keyword>
<dbReference type="Gene3D" id="2.30.30.760">
    <property type="match status" value="1"/>
</dbReference>
<dbReference type="RefSeq" id="WP_186942967.1">
    <property type="nucleotide sequence ID" value="NZ_JACOGA010000014.1"/>
</dbReference>
<dbReference type="PANTHER" id="PTHR36307:SF1">
    <property type="entry name" value="FLAGELLA BASAL BODY P-RING FORMATION PROTEIN FLGA"/>
    <property type="match status" value="1"/>
</dbReference>
<comment type="subcellular location">
    <subcellularLocation>
        <location evidence="1 4">Periplasm</location>
    </subcellularLocation>
</comment>
<dbReference type="Proteomes" id="UP000624279">
    <property type="component" value="Unassembled WGS sequence"/>
</dbReference>
<evidence type="ECO:0000313" key="6">
    <source>
        <dbReference type="EMBL" id="MBC3874997.1"/>
    </source>
</evidence>
<dbReference type="InterPro" id="IPR013974">
    <property type="entry name" value="SAF"/>
</dbReference>
<evidence type="ECO:0000256" key="2">
    <source>
        <dbReference type="ARBA" id="ARBA00022729"/>
    </source>
</evidence>
<dbReference type="EMBL" id="JACOGA010000014">
    <property type="protein sequence ID" value="MBC3874997.1"/>
    <property type="molecule type" value="Genomic_DNA"/>
</dbReference>
<comment type="function">
    <text evidence="4">Involved in the assembly process of the P-ring formation. It may associate with FlgF on the rod constituting a structure essential for the P-ring assembly or may act as a modulator protein for the P-ring assembly.</text>
</comment>
<keyword evidence="6" id="KW-0966">Cell projection</keyword>